<accession>A0A0L0D925</accession>
<protein>
    <submittedName>
        <fullName evidence="5">Palmitoyl-CoA hydrolase</fullName>
    </submittedName>
</protein>
<name>A0A0L0D925_THETB</name>
<dbReference type="GeneID" id="25560316"/>
<dbReference type="CDD" id="cd03445">
    <property type="entry name" value="Thioesterase_II_repeat2"/>
    <property type="match status" value="1"/>
</dbReference>
<comment type="similarity">
    <text evidence="1">Belongs to the C/M/P thioester hydrolase family.</text>
</comment>
<evidence type="ECO:0000313" key="5">
    <source>
        <dbReference type="EMBL" id="KNC48735.1"/>
    </source>
</evidence>
<evidence type="ECO:0000259" key="3">
    <source>
        <dbReference type="Pfam" id="PF13622"/>
    </source>
</evidence>
<dbReference type="CDD" id="cd03444">
    <property type="entry name" value="Thioesterase_II_repeat1"/>
    <property type="match status" value="1"/>
</dbReference>
<dbReference type="OMA" id="QVWFRTN"/>
<reference evidence="5 6" key="1">
    <citation type="submission" date="2010-05" db="EMBL/GenBank/DDBJ databases">
        <title>The Genome Sequence of Thecamonas trahens ATCC 50062.</title>
        <authorList>
            <consortium name="The Broad Institute Genome Sequencing Platform"/>
            <person name="Russ C."/>
            <person name="Cuomo C."/>
            <person name="Shea T."/>
            <person name="Young S.K."/>
            <person name="Zeng Q."/>
            <person name="Koehrsen M."/>
            <person name="Haas B."/>
            <person name="Borodovsky M."/>
            <person name="Guigo R."/>
            <person name="Alvarado L."/>
            <person name="Berlin A."/>
            <person name="Bochicchio J."/>
            <person name="Borenstein D."/>
            <person name="Chapman S."/>
            <person name="Chen Z."/>
            <person name="Freedman E."/>
            <person name="Gellesch M."/>
            <person name="Goldberg J."/>
            <person name="Griggs A."/>
            <person name="Gujja S."/>
            <person name="Heilman E."/>
            <person name="Heiman D."/>
            <person name="Hepburn T."/>
            <person name="Howarth C."/>
            <person name="Jen D."/>
            <person name="Larson L."/>
            <person name="Mehta T."/>
            <person name="Park D."/>
            <person name="Pearson M."/>
            <person name="Roberts A."/>
            <person name="Saif S."/>
            <person name="Shenoy N."/>
            <person name="Sisk P."/>
            <person name="Stolte C."/>
            <person name="Sykes S."/>
            <person name="Thomson T."/>
            <person name="Walk T."/>
            <person name="White J."/>
            <person name="Yandava C."/>
            <person name="Burger G."/>
            <person name="Gray M.W."/>
            <person name="Holland P.W.H."/>
            <person name="King N."/>
            <person name="Lang F.B.F."/>
            <person name="Roger A.J."/>
            <person name="Ruiz-Trillo I."/>
            <person name="Lander E."/>
            <person name="Nusbaum C."/>
        </authorList>
    </citation>
    <scope>NUCLEOTIDE SEQUENCE [LARGE SCALE GENOMIC DNA]</scope>
    <source>
        <strain evidence="5 6">ATCC 50062</strain>
    </source>
</reference>
<dbReference type="RefSeq" id="XP_013762787.1">
    <property type="nucleotide sequence ID" value="XM_013907333.1"/>
</dbReference>
<proteinExistence type="inferred from homology"/>
<dbReference type="Gene3D" id="2.40.160.210">
    <property type="entry name" value="Acyl-CoA thioesterase, double hotdog domain"/>
    <property type="match status" value="1"/>
</dbReference>
<evidence type="ECO:0000256" key="1">
    <source>
        <dbReference type="ARBA" id="ARBA00006538"/>
    </source>
</evidence>
<dbReference type="OrthoDB" id="68328at2759"/>
<dbReference type="InterPro" id="IPR049450">
    <property type="entry name" value="ACOT8-like_C"/>
</dbReference>
<dbReference type="eggNOG" id="KOG3016">
    <property type="taxonomic scope" value="Eukaryota"/>
</dbReference>
<dbReference type="AlphaFoldDB" id="A0A0L0D925"/>
<dbReference type="SUPFAM" id="SSF54637">
    <property type="entry name" value="Thioesterase/thiol ester dehydrase-isomerase"/>
    <property type="match status" value="2"/>
</dbReference>
<dbReference type="GO" id="GO:0006637">
    <property type="term" value="P:acyl-CoA metabolic process"/>
    <property type="evidence" value="ECO:0007669"/>
    <property type="project" value="InterPro"/>
</dbReference>
<dbReference type="GO" id="GO:0009062">
    <property type="term" value="P:fatty acid catabolic process"/>
    <property type="evidence" value="ECO:0007669"/>
    <property type="project" value="TreeGrafter"/>
</dbReference>
<dbReference type="InterPro" id="IPR029069">
    <property type="entry name" value="HotDog_dom_sf"/>
</dbReference>
<evidence type="ECO:0000256" key="2">
    <source>
        <dbReference type="ARBA" id="ARBA00022801"/>
    </source>
</evidence>
<sequence>MDKGHDSSWSYGHVLELEKLDTDLYRTADVGALWHPPGSKGVYGGQVVGQAVVAAHMTLDDDDDASASSRSGACGGSGGHELHSMHAYFLKPGNASVPLLFKIRRLLDGRSFRSRAVTVIQDGVPIAQLQASFHVPEDSPLQYQKEMPPAPSPDEQPSVGDLLGAAAADERVPERMRKFLKSAVLQPFPLEVREVGGNLDEALAPLMDPPQTIAPRKARQLMWMRARGEIGDSPHIHRCIAAWLSDWGLTTTPLVAAGLKLYSPQLAMIASLDHAMWFHNPFRADEWMLYEMESDFAGSGRGVTAGRIYDSAGELKISVVQEGVIRIRK</sequence>
<dbReference type="PANTHER" id="PTHR11066">
    <property type="entry name" value="ACYL-COA THIOESTERASE"/>
    <property type="match status" value="1"/>
</dbReference>
<dbReference type="Pfam" id="PF20789">
    <property type="entry name" value="4HBT_3C"/>
    <property type="match status" value="1"/>
</dbReference>
<dbReference type="PANTHER" id="PTHR11066:SF34">
    <property type="entry name" value="ACYL-COENZYME A THIOESTERASE 8"/>
    <property type="match status" value="1"/>
</dbReference>
<dbReference type="InterPro" id="IPR003703">
    <property type="entry name" value="Acyl_CoA_thio"/>
</dbReference>
<feature type="domain" description="Acyl-CoA thioesterase-like N-terminal HotDog" evidence="3">
    <location>
        <begin position="34"/>
        <end position="134"/>
    </location>
</feature>
<keyword evidence="6" id="KW-1185">Reference proteome</keyword>
<dbReference type="InterPro" id="IPR042171">
    <property type="entry name" value="Acyl-CoA_hotdog"/>
</dbReference>
<keyword evidence="2 5" id="KW-0378">Hydrolase</keyword>
<feature type="domain" description="Acyl-CoA thioesterase-like C-terminal" evidence="4">
    <location>
        <begin position="203"/>
        <end position="325"/>
    </location>
</feature>
<organism evidence="5 6">
    <name type="scientific">Thecamonas trahens ATCC 50062</name>
    <dbReference type="NCBI Taxonomy" id="461836"/>
    <lineage>
        <taxon>Eukaryota</taxon>
        <taxon>Apusozoa</taxon>
        <taxon>Apusomonadida</taxon>
        <taxon>Apusomonadidae</taxon>
        <taxon>Thecamonas</taxon>
    </lineage>
</organism>
<evidence type="ECO:0000313" key="6">
    <source>
        <dbReference type="Proteomes" id="UP000054408"/>
    </source>
</evidence>
<dbReference type="InterPro" id="IPR049449">
    <property type="entry name" value="TesB_ACOT8-like_N"/>
</dbReference>
<dbReference type="GO" id="GO:0047617">
    <property type="term" value="F:fatty acyl-CoA hydrolase activity"/>
    <property type="evidence" value="ECO:0007669"/>
    <property type="project" value="InterPro"/>
</dbReference>
<dbReference type="STRING" id="461836.A0A0L0D925"/>
<evidence type="ECO:0000259" key="4">
    <source>
        <dbReference type="Pfam" id="PF20789"/>
    </source>
</evidence>
<dbReference type="EMBL" id="GL349434">
    <property type="protein sequence ID" value="KNC48735.1"/>
    <property type="molecule type" value="Genomic_DNA"/>
</dbReference>
<dbReference type="Proteomes" id="UP000054408">
    <property type="component" value="Unassembled WGS sequence"/>
</dbReference>
<dbReference type="Pfam" id="PF13622">
    <property type="entry name" value="4HBT_3"/>
    <property type="match status" value="1"/>
</dbReference>
<dbReference type="GO" id="GO:0005782">
    <property type="term" value="C:peroxisomal matrix"/>
    <property type="evidence" value="ECO:0007669"/>
    <property type="project" value="UniProtKB-SubCell"/>
</dbReference>
<gene>
    <name evidence="5" type="ORF">AMSG_00510</name>
</gene>